<dbReference type="Gene3D" id="2.40.70.10">
    <property type="entry name" value="Acid Proteases"/>
    <property type="match status" value="1"/>
</dbReference>
<dbReference type="EMBL" id="BMAO01025931">
    <property type="protein sequence ID" value="GFR05939.1"/>
    <property type="molecule type" value="Genomic_DNA"/>
</dbReference>
<sequence>MNSELTQNKTENLAVVSSISNLDRMKGGTQSVFLQTCVVDLRFQNTWVEANLLFDSGSMRSFICKNLAERLNLPVTRKEHLLVYTFGNREPSEKIFDVVKVMISNKKQPEKSVECKLLVSDTITNAVLPTPNLTIERLIETNHMAQSDLCLSQSNKEIHILIGADLYWHFHTGCIKKINKNLFCVETVFGWTLTGNNNLRKNMDSIVENLCFCEHQSNCNSESYSLEDINSQMRKIWEIDNLGITYNIETESSEEETLKQFERNIKFKNDRYEVKLPFKDEVNMTSNFNLAKNRLKGLASRFRKDNSLYENYTRVLDSQLTDGIIESLNTENLNQNLIYYMPHHPIIRNDKETTKFRIVYDASSKEKNCFSLNDNLQAGPNLNPNLLILLLKFRK</sequence>
<evidence type="ECO:0000313" key="2">
    <source>
        <dbReference type="EMBL" id="GFR05939.1"/>
    </source>
</evidence>
<gene>
    <name evidence="2" type="primary">AVEN_143292_1</name>
    <name evidence="2" type="ORF">TNCT_727151</name>
</gene>
<evidence type="ECO:0000259" key="1">
    <source>
        <dbReference type="Pfam" id="PF05585"/>
    </source>
</evidence>
<accession>A0A8X6GM69</accession>
<dbReference type="Proteomes" id="UP000887116">
    <property type="component" value="Unassembled WGS sequence"/>
</dbReference>
<dbReference type="AlphaFoldDB" id="A0A8X6GM69"/>
<dbReference type="InterPro" id="IPR008737">
    <property type="entry name" value="DUF1758"/>
</dbReference>
<dbReference type="PANTHER" id="PTHR47331">
    <property type="entry name" value="PHD-TYPE DOMAIN-CONTAINING PROTEIN"/>
    <property type="match status" value="1"/>
</dbReference>
<dbReference type="PANTHER" id="PTHR47331:SF1">
    <property type="entry name" value="GAG-LIKE PROTEIN"/>
    <property type="match status" value="1"/>
</dbReference>
<dbReference type="InterPro" id="IPR021109">
    <property type="entry name" value="Peptidase_aspartic_dom_sf"/>
</dbReference>
<reference evidence="2" key="1">
    <citation type="submission" date="2020-07" db="EMBL/GenBank/DDBJ databases">
        <title>Multicomponent nature underlies the extraordinary mechanical properties of spider dragline silk.</title>
        <authorList>
            <person name="Kono N."/>
            <person name="Nakamura H."/>
            <person name="Mori M."/>
            <person name="Yoshida Y."/>
            <person name="Ohtoshi R."/>
            <person name="Malay A.D."/>
            <person name="Moran D.A.P."/>
            <person name="Tomita M."/>
            <person name="Numata K."/>
            <person name="Arakawa K."/>
        </authorList>
    </citation>
    <scope>NUCLEOTIDE SEQUENCE</scope>
</reference>
<evidence type="ECO:0000313" key="3">
    <source>
        <dbReference type="Proteomes" id="UP000887116"/>
    </source>
</evidence>
<proteinExistence type="predicted"/>
<name>A0A8X6GM69_TRICU</name>
<dbReference type="OrthoDB" id="8061640at2759"/>
<comment type="caution">
    <text evidence="2">The sequence shown here is derived from an EMBL/GenBank/DDBJ whole genome shotgun (WGS) entry which is preliminary data.</text>
</comment>
<keyword evidence="3" id="KW-1185">Reference proteome</keyword>
<protein>
    <submittedName>
        <fullName evidence="2">DUF1758 domain-containing protein</fullName>
    </submittedName>
</protein>
<feature type="domain" description="DUF1758" evidence="1">
    <location>
        <begin position="45"/>
        <end position="198"/>
    </location>
</feature>
<organism evidence="2 3">
    <name type="scientific">Trichonephila clavata</name>
    <name type="common">Joro spider</name>
    <name type="synonym">Nephila clavata</name>
    <dbReference type="NCBI Taxonomy" id="2740835"/>
    <lineage>
        <taxon>Eukaryota</taxon>
        <taxon>Metazoa</taxon>
        <taxon>Ecdysozoa</taxon>
        <taxon>Arthropoda</taxon>
        <taxon>Chelicerata</taxon>
        <taxon>Arachnida</taxon>
        <taxon>Araneae</taxon>
        <taxon>Araneomorphae</taxon>
        <taxon>Entelegynae</taxon>
        <taxon>Araneoidea</taxon>
        <taxon>Nephilidae</taxon>
        <taxon>Trichonephila</taxon>
    </lineage>
</organism>
<dbReference type="Pfam" id="PF05585">
    <property type="entry name" value="DUF1758"/>
    <property type="match status" value="1"/>
</dbReference>